<dbReference type="GO" id="GO:0071035">
    <property type="term" value="P:nuclear polyadenylation-dependent rRNA catabolic process"/>
    <property type="evidence" value="ECO:0007669"/>
    <property type="project" value="TreeGrafter"/>
</dbReference>
<dbReference type="EMBL" id="SBJO01000152">
    <property type="protein sequence ID" value="KAF9762615.1"/>
    <property type="molecule type" value="Genomic_DNA"/>
</dbReference>
<evidence type="ECO:0000256" key="1">
    <source>
        <dbReference type="ARBA" id="ARBA00004496"/>
    </source>
</evidence>
<evidence type="ECO:0000313" key="8">
    <source>
        <dbReference type="Proteomes" id="UP000740883"/>
    </source>
</evidence>
<organism evidence="7 8">
    <name type="scientific">Nosema granulosis</name>
    <dbReference type="NCBI Taxonomy" id="83296"/>
    <lineage>
        <taxon>Eukaryota</taxon>
        <taxon>Fungi</taxon>
        <taxon>Fungi incertae sedis</taxon>
        <taxon>Microsporidia</taxon>
        <taxon>Nosematidae</taxon>
        <taxon>Nosema</taxon>
    </lineage>
</organism>
<dbReference type="SUPFAM" id="SSF54211">
    <property type="entry name" value="Ribosomal protein S5 domain 2-like"/>
    <property type="match status" value="1"/>
</dbReference>
<dbReference type="GO" id="GO:0034476">
    <property type="term" value="P:U5 snRNA 3'-end processing"/>
    <property type="evidence" value="ECO:0007669"/>
    <property type="project" value="TreeGrafter"/>
</dbReference>
<dbReference type="GO" id="GO:0016075">
    <property type="term" value="P:rRNA catabolic process"/>
    <property type="evidence" value="ECO:0007669"/>
    <property type="project" value="TreeGrafter"/>
</dbReference>
<dbReference type="GO" id="GO:0005730">
    <property type="term" value="C:nucleolus"/>
    <property type="evidence" value="ECO:0007669"/>
    <property type="project" value="UniProtKB-SubCell"/>
</dbReference>
<comment type="subcellular location">
    <subcellularLocation>
        <location evidence="1">Cytoplasm</location>
    </subcellularLocation>
    <subcellularLocation>
        <location evidence="2">Nucleus</location>
        <location evidence="2">Nucleolus</location>
    </subcellularLocation>
</comment>
<dbReference type="OrthoDB" id="45882at2759"/>
<keyword evidence="8" id="KW-1185">Reference proteome</keyword>
<dbReference type="GO" id="GO:0000467">
    <property type="term" value="P:exonucleolytic trimming to generate mature 3'-end of 5.8S rRNA from tricistronic rRNA transcript (SSU-rRNA, 5.8S rRNA, LSU-rRNA)"/>
    <property type="evidence" value="ECO:0007669"/>
    <property type="project" value="TreeGrafter"/>
</dbReference>
<gene>
    <name evidence="7" type="primary">rrp42</name>
    <name evidence="7" type="ORF">NGRA_1899</name>
</gene>
<comment type="similarity">
    <text evidence="3">Belongs to the RNase PH family.</text>
</comment>
<evidence type="ECO:0000256" key="4">
    <source>
        <dbReference type="ARBA" id="ARBA00022490"/>
    </source>
</evidence>
<dbReference type="GO" id="GO:0000176">
    <property type="term" value="C:nuclear exosome (RNase complex)"/>
    <property type="evidence" value="ECO:0007669"/>
    <property type="project" value="UniProtKB-ARBA"/>
</dbReference>
<dbReference type="AlphaFoldDB" id="A0A9P6GZ64"/>
<dbReference type="Gene3D" id="3.30.230.70">
    <property type="entry name" value="GHMP Kinase, N-terminal domain"/>
    <property type="match status" value="1"/>
</dbReference>
<protein>
    <recommendedName>
        <fullName evidence="6">Ribosomal RNA-processing protein 42</fullName>
    </recommendedName>
</protein>
<dbReference type="InterPro" id="IPR020568">
    <property type="entry name" value="Ribosomal_Su5_D2-typ_SF"/>
</dbReference>
<dbReference type="GO" id="GO:0034473">
    <property type="term" value="P:U1 snRNA 3'-end processing"/>
    <property type="evidence" value="ECO:0007669"/>
    <property type="project" value="TreeGrafter"/>
</dbReference>
<evidence type="ECO:0000256" key="6">
    <source>
        <dbReference type="ARBA" id="ARBA00042523"/>
    </source>
</evidence>
<evidence type="ECO:0000256" key="3">
    <source>
        <dbReference type="ARBA" id="ARBA00006678"/>
    </source>
</evidence>
<accession>A0A9P6GZ64</accession>
<evidence type="ECO:0000256" key="5">
    <source>
        <dbReference type="ARBA" id="ARBA00022835"/>
    </source>
</evidence>
<keyword evidence="4" id="KW-0963">Cytoplasm</keyword>
<comment type="caution">
    <text evidence="7">The sequence shown here is derived from an EMBL/GenBank/DDBJ whole genome shotgun (WGS) entry which is preliminary data.</text>
</comment>
<dbReference type="SUPFAM" id="SSF55666">
    <property type="entry name" value="Ribonuclease PH domain 2-like"/>
    <property type="match status" value="1"/>
</dbReference>
<name>A0A9P6GZ64_9MICR</name>
<dbReference type="PANTHER" id="PTHR11097:SF8">
    <property type="entry name" value="EXOSOME COMPLEX COMPONENT RRP42"/>
    <property type="match status" value="1"/>
</dbReference>
<reference evidence="7 8" key="1">
    <citation type="journal article" date="2020" name="Genome Biol. Evol.">
        <title>Comparative genomics of strictly vertically transmitted, feminizing microsporidia endosymbionts of amphipod crustaceans.</title>
        <authorList>
            <person name="Cormier A."/>
            <person name="Chebbi M.A."/>
            <person name="Giraud I."/>
            <person name="Wattier R."/>
            <person name="Teixeira M."/>
            <person name="Gilbert C."/>
            <person name="Rigaud T."/>
            <person name="Cordaux R."/>
        </authorList>
    </citation>
    <scope>NUCLEOTIDE SEQUENCE [LARGE SCALE GENOMIC DNA]</scope>
    <source>
        <strain evidence="7 8">Ou3-Ou53</strain>
    </source>
</reference>
<evidence type="ECO:0000313" key="7">
    <source>
        <dbReference type="EMBL" id="KAF9762615.1"/>
    </source>
</evidence>
<dbReference type="GO" id="GO:0000177">
    <property type="term" value="C:cytoplasmic exosome (RNase complex)"/>
    <property type="evidence" value="ECO:0007669"/>
    <property type="project" value="TreeGrafter"/>
</dbReference>
<dbReference type="GO" id="GO:0071038">
    <property type="term" value="P:TRAMP-dependent tRNA surveillance pathway"/>
    <property type="evidence" value="ECO:0007669"/>
    <property type="project" value="TreeGrafter"/>
</dbReference>
<dbReference type="InterPro" id="IPR027408">
    <property type="entry name" value="PNPase/RNase_PH_dom_sf"/>
</dbReference>
<dbReference type="GO" id="GO:0034475">
    <property type="term" value="P:U4 snRNA 3'-end processing"/>
    <property type="evidence" value="ECO:0007669"/>
    <property type="project" value="TreeGrafter"/>
</dbReference>
<evidence type="ECO:0000256" key="2">
    <source>
        <dbReference type="ARBA" id="ARBA00004604"/>
    </source>
</evidence>
<keyword evidence="5" id="KW-0271">Exosome</keyword>
<dbReference type="PANTHER" id="PTHR11097">
    <property type="entry name" value="EXOSOME COMPLEX EXONUCLEASE RIBOSOMAL RNA PROCESSING PROTEIN"/>
    <property type="match status" value="1"/>
</dbReference>
<dbReference type="InterPro" id="IPR050590">
    <property type="entry name" value="Exosome_comp_Rrp42_subfam"/>
</dbReference>
<dbReference type="InterPro" id="IPR036345">
    <property type="entry name" value="ExoRNase_PH_dom2_sf"/>
</dbReference>
<dbReference type="GO" id="GO:0035925">
    <property type="term" value="F:mRNA 3'-UTR AU-rich region binding"/>
    <property type="evidence" value="ECO:0007669"/>
    <property type="project" value="TreeGrafter"/>
</dbReference>
<dbReference type="Proteomes" id="UP000740883">
    <property type="component" value="Unassembled WGS sequence"/>
</dbReference>
<sequence length="206" mass="24292">MISKDLILQNMRWDRREFLEPRKSNLEKFNGSYFLKKGKMFIMASHKKTIVKPYVDKPHEGIVQCCVFQNHRRADRLNNLLHKIFLTQKCIDLESLCIKYNKQVYHNYFEFLVIESDGYPLEGCVELMDYMLRDLEIPTNYSPRCFYFVEVGGCLIRDPIDTEESEKEGSIVVVLRSLNEVIYFEKYGRSCSENTLVSILESCVIN</sequence>
<proteinExistence type="inferred from homology"/>
<dbReference type="GO" id="GO:0071028">
    <property type="term" value="P:nuclear mRNA surveillance"/>
    <property type="evidence" value="ECO:0007669"/>
    <property type="project" value="TreeGrafter"/>
</dbReference>